<gene>
    <name evidence="1" type="ORF">KI387_020609</name>
</gene>
<keyword evidence="2" id="KW-1185">Reference proteome</keyword>
<accession>A0AA38GCB6</accession>
<protein>
    <submittedName>
        <fullName evidence="1">Uncharacterized protein</fullName>
    </submittedName>
</protein>
<feature type="non-terminal residue" evidence="1">
    <location>
        <position position="104"/>
    </location>
</feature>
<comment type="caution">
    <text evidence="1">The sequence shown here is derived from an EMBL/GenBank/DDBJ whole genome shotgun (WGS) entry which is preliminary data.</text>
</comment>
<evidence type="ECO:0000313" key="1">
    <source>
        <dbReference type="EMBL" id="KAH9318840.1"/>
    </source>
</evidence>
<name>A0AA38GCB6_TAXCH</name>
<dbReference type="EMBL" id="JAHRHJ020000004">
    <property type="protein sequence ID" value="KAH9318840.1"/>
    <property type="molecule type" value="Genomic_DNA"/>
</dbReference>
<dbReference type="Proteomes" id="UP000824469">
    <property type="component" value="Unassembled WGS sequence"/>
</dbReference>
<sequence length="104" mass="11870">KVLDPTPLATLTPPVILSQDEVQSIKDIHRYSIHGRAIEAMVDEMLIARLNFIHESFKLNEKVNNLQQKLSSTIENMDKEIKLWSSCIVDLHLMGKTDENILMA</sequence>
<dbReference type="AlphaFoldDB" id="A0AA38GCB6"/>
<organism evidence="1 2">
    <name type="scientific">Taxus chinensis</name>
    <name type="common">Chinese yew</name>
    <name type="synonym">Taxus wallichiana var. chinensis</name>
    <dbReference type="NCBI Taxonomy" id="29808"/>
    <lineage>
        <taxon>Eukaryota</taxon>
        <taxon>Viridiplantae</taxon>
        <taxon>Streptophyta</taxon>
        <taxon>Embryophyta</taxon>
        <taxon>Tracheophyta</taxon>
        <taxon>Spermatophyta</taxon>
        <taxon>Pinopsida</taxon>
        <taxon>Pinidae</taxon>
        <taxon>Conifers II</taxon>
        <taxon>Cupressales</taxon>
        <taxon>Taxaceae</taxon>
        <taxon>Taxus</taxon>
    </lineage>
</organism>
<proteinExistence type="predicted"/>
<feature type="non-terminal residue" evidence="1">
    <location>
        <position position="1"/>
    </location>
</feature>
<reference evidence="1 2" key="1">
    <citation type="journal article" date="2021" name="Nat. Plants">
        <title>The Taxus genome provides insights into paclitaxel biosynthesis.</title>
        <authorList>
            <person name="Xiong X."/>
            <person name="Gou J."/>
            <person name="Liao Q."/>
            <person name="Li Y."/>
            <person name="Zhou Q."/>
            <person name="Bi G."/>
            <person name="Li C."/>
            <person name="Du R."/>
            <person name="Wang X."/>
            <person name="Sun T."/>
            <person name="Guo L."/>
            <person name="Liang H."/>
            <person name="Lu P."/>
            <person name="Wu Y."/>
            <person name="Zhang Z."/>
            <person name="Ro D.K."/>
            <person name="Shang Y."/>
            <person name="Huang S."/>
            <person name="Yan J."/>
        </authorList>
    </citation>
    <scope>NUCLEOTIDE SEQUENCE [LARGE SCALE GENOMIC DNA]</scope>
    <source>
        <strain evidence="1">Ta-2019</strain>
    </source>
</reference>
<evidence type="ECO:0000313" key="2">
    <source>
        <dbReference type="Proteomes" id="UP000824469"/>
    </source>
</evidence>